<feature type="transmembrane region" description="Helical" evidence="2">
    <location>
        <begin position="224"/>
        <end position="244"/>
    </location>
</feature>
<gene>
    <name evidence="3" type="ORF">BDV98DRAFT_335642</name>
</gene>
<keyword evidence="4" id="KW-1185">Reference proteome</keyword>
<evidence type="ECO:0000256" key="2">
    <source>
        <dbReference type="SAM" id="Phobius"/>
    </source>
</evidence>
<feature type="compositionally biased region" description="Low complexity" evidence="1">
    <location>
        <begin position="1"/>
        <end position="10"/>
    </location>
</feature>
<name>A0A5C3QCV7_9AGAR</name>
<keyword evidence="2" id="KW-0472">Membrane</keyword>
<dbReference type="Proteomes" id="UP000305067">
    <property type="component" value="Unassembled WGS sequence"/>
</dbReference>
<evidence type="ECO:0000313" key="3">
    <source>
        <dbReference type="EMBL" id="TFK96283.1"/>
    </source>
</evidence>
<proteinExistence type="predicted"/>
<feature type="transmembrane region" description="Helical" evidence="2">
    <location>
        <begin position="265"/>
        <end position="286"/>
    </location>
</feature>
<keyword evidence="2" id="KW-1133">Transmembrane helix</keyword>
<dbReference type="OrthoDB" id="2640035at2759"/>
<feature type="transmembrane region" description="Helical" evidence="2">
    <location>
        <begin position="306"/>
        <end position="328"/>
    </location>
</feature>
<organism evidence="3 4">
    <name type="scientific">Pterulicium gracile</name>
    <dbReference type="NCBI Taxonomy" id="1884261"/>
    <lineage>
        <taxon>Eukaryota</taxon>
        <taxon>Fungi</taxon>
        <taxon>Dikarya</taxon>
        <taxon>Basidiomycota</taxon>
        <taxon>Agaricomycotina</taxon>
        <taxon>Agaricomycetes</taxon>
        <taxon>Agaricomycetidae</taxon>
        <taxon>Agaricales</taxon>
        <taxon>Pleurotineae</taxon>
        <taxon>Pterulaceae</taxon>
        <taxon>Pterulicium</taxon>
    </lineage>
</organism>
<dbReference type="EMBL" id="ML178863">
    <property type="protein sequence ID" value="TFK96283.1"/>
    <property type="molecule type" value="Genomic_DNA"/>
</dbReference>
<reference evidence="3 4" key="1">
    <citation type="journal article" date="2019" name="Nat. Ecol. Evol.">
        <title>Megaphylogeny resolves global patterns of mushroom evolution.</title>
        <authorList>
            <person name="Varga T."/>
            <person name="Krizsan K."/>
            <person name="Foldi C."/>
            <person name="Dima B."/>
            <person name="Sanchez-Garcia M."/>
            <person name="Sanchez-Ramirez S."/>
            <person name="Szollosi G.J."/>
            <person name="Szarkandi J.G."/>
            <person name="Papp V."/>
            <person name="Albert L."/>
            <person name="Andreopoulos W."/>
            <person name="Angelini C."/>
            <person name="Antonin V."/>
            <person name="Barry K.W."/>
            <person name="Bougher N.L."/>
            <person name="Buchanan P."/>
            <person name="Buyck B."/>
            <person name="Bense V."/>
            <person name="Catcheside P."/>
            <person name="Chovatia M."/>
            <person name="Cooper J."/>
            <person name="Damon W."/>
            <person name="Desjardin D."/>
            <person name="Finy P."/>
            <person name="Geml J."/>
            <person name="Haridas S."/>
            <person name="Hughes K."/>
            <person name="Justo A."/>
            <person name="Karasinski D."/>
            <person name="Kautmanova I."/>
            <person name="Kiss B."/>
            <person name="Kocsube S."/>
            <person name="Kotiranta H."/>
            <person name="LaButti K.M."/>
            <person name="Lechner B.E."/>
            <person name="Liimatainen K."/>
            <person name="Lipzen A."/>
            <person name="Lukacs Z."/>
            <person name="Mihaltcheva S."/>
            <person name="Morgado L.N."/>
            <person name="Niskanen T."/>
            <person name="Noordeloos M.E."/>
            <person name="Ohm R.A."/>
            <person name="Ortiz-Santana B."/>
            <person name="Ovrebo C."/>
            <person name="Racz N."/>
            <person name="Riley R."/>
            <person name="Savchenko A."/>
            <person name="Shiryaev A."/>
            <person name="Soop K."/>
            <person name="Spirin V."/>
            <person name="Szebenyi C."/>
            <person name="Tomsovsky M."/>
            <person name="Tulloss R.E."/>
            <person name="Uehling J."/>
            <person name="Grigoriev I.V."/>
            <person name="Vagvolgyi C."/>
            <person name="Papp T."/>
            <person name="Martin F.M."/>
            <person name="Miettinen O."/>
            <person name="Hibbett D.S."/>
            <person name="Nagy L.G."/>
        </authorList>
    </citation>
    <scope>NUCLEOTIDE SEQUENCE [LARGE SCALE GENOMIC DNA]</scope>
    <source>
        <strain evidence="3 4">CBS 309.79</strain>
    </source>
</reference>
<evidence type="ECO:0000256" key="1">
    <source>
        <dbReference type="SAM" id="MobiDB-lite"/>
    </source>
</evidence>
<feature type="compositionally biased region" description="Polar residues" evidence="1">
    <location>
        <begin position="54"/>
        <end position="63"/>
    </location>
</feature>
<protein>
    <submittedName>
        <fullName evidence="3">Uncharacterized protein</fullName>
    </submittedName>
</protein>
<sequence length="331" mass="36932">MRYLSLSSNSSRRDQTSSRRTSQPDPPPYTSYPTQSHLGNKRSRVGSFLRRWTTRSAPSQVASSPGVDRRYHTHAPTRLDPPAYSERAGPAELVLEGRHWNHWVSGWVGSNGDTSVGPGSSVGQSHQRLSHSRALPDAQVNRFPLPPHWLGPRSQTTSSRVCAGICRECGLDHADSGLGFTDLFFALLCSSAFGRANLSHVYQAICIYEVDGRRWDELAQGIRRGMWCVIIWTTFVCVMCAAFVTRRTLPLRLIFPYTDPLPHHLLLGAFYICSAGWTIAVTIISMLNRCKPPWVKETFFSSKADIYGTLLLLAYPTWSVYIGVMLLCGGK</sequence>
<keyword evidence="2" id="KW-0812">Transmembrane</keyword>
<dbReference type="AlphaFoldDB" id="A0A5C3QCV7"/>
<accession>A0A5C3QCV7</accession>
<evidence type="ECO:0000313" key="4">
    <source>
        <dbReference type="Proteomes" id="UP000305067"/>
    </source>
</evidence>
<feature type="region of interest" description="Disordered" evidence="1">
    <location>
        <begin position="1"/>
        <end position="85"/>
    </location>
</feature>